<evidence type="ECO:0008006" key="3">
    <source>
        <dbReference type="Google" id="ProtNLM"/>
    </source>
</evidence>
<dbReference type="RefSeq" id="WP_196955506.1">
    <property type="nucleotide sequence ID" value="NZ_JADWYK010000007.1"/>
</dbReference>
<proteinExistence type="predicted"/>
<accession>A0ABS0L2Y2</accession>
<evidence type="ECO:0000313" key="2">
    <source>
        <dbReference type="Proteomes" id="UP000601099"/>
    </source>
</evidence>
<dbReference type="EMBL" id="JADWYK010000007">
    <property type="protein sequence ID" value="MBG8554486.1"/>
    <property type="molecule type" value="Genomic_DNA"/>
</dbReference>
<comment type="caution">
    <text evidence="1">The sequence shown here is derived from an EMBL/GenBank/DDBJ whole genome shotgun (WGS) entry which is preliminary data.</text>
</comment>
<dbReference type="Proteomes" id="UP000601099">
    <property type="component" value="Unassembled WGS sequence"/>
</dbReference>
<reference evidence="1 2" key="1">
    <citation type="submission" date="2020-11" db="EMBL/GenBank/DDBJ databases">
        <title>Hymenobacter sp.</title>
        <authorList>
            <person name="Kim M.K."/>
        </authorList>
    </citation>
    <scope>NUCLEOTIDE SEQUENCE [LARGE SCALE GENOMIC DNA]</scope>
    <source>
        <strain evidence="1 2">BT594</strain>
    </source>
</reference>
<organism evidence="1 2">
    <name type="scientific">Hymenobacter guriensis</name>
    <dbReference type="NCBI Taxonomy" id="2793065"/>
    <lineage>
        <taxon>Bacteria</taxon>
        <taxon>Pseudomonadati</taxon>
        <taxon>Bacteroidota</taxon>
        <taxon>Cytophagia</taxon>
        <taxon>Cytophagales</taxon>
        <taxon>Hymenobacteraceae</taxon>
        <taxon>Hymenobacter</taxon>
    </lineage>
</organism>
<evidence type="ECO:0000313" key="1">
    <source>
        <dbReference type="EMBL" id="MBG8554486.1"/>
    </source>
</evidence>
<sequence>MYVPFDQLPASARVWIYQANRPFTEAEIAAVQPALRQFAKEWTSHGRTLAASAEVLHGQFLVIGLDEAVADASGCSIDASVRFVRGLEEGLDIQLLDKARLAFLLDGQVQLLDRLALRAAVAEGRLQPDTPYFNNTVATYADLQQQWPAPARATWLARYFAAAATPPA</sequence>
<keyword evidence="2" id="KW-1185">Reference proteome</keyword>
<name>A0ABS0L2Y2_9BACT</name>
<protein>
    <recommendedName>
        <fullName evidence="3">ABC transporter ATPase</fullName>
    </recommendedName>
</protein>
<gene>
    <name evidence="1" type="ORF">I5L79_13085</name>
</gene>